<organism evidence="1">
    <name type="scientific">Clostridioides difficile</name>
    <name type="common">Peptoclostridium difficile</name>
    <dbReference type="NCBI Taxonomy" id="1496"/>
    <lineage>
        <taxon>Bacteria</taxon>
        <taxon>Bacillati</taxon>
        <taxon>Bacillota</taxon>
        <taxon>Clostridia</taxon>
        <taxon>Peptostreptococcales</taxon>
        <taxon>Peptostreptococcaceae</taxon>
        <taxon>Clostridioides</taxon>
    </lineage>
</organism>
<dbReference type="EMBL" id="LK933392">
    <property type="protein sequence ID" value="CDT73478.1"/>
    <property type="molecule type" value="Genomic_DNA"/>
</dbReference>
<accession>A0A069B161</accession>
<reference evidence="1" key="1">
    <citation type="submission" date="2014-07" db="EMBL/GenBank/DDBJ databases">
        <authorList>
            <person name="Monot Marc"/>
        </authorList>
    </citation>
    <scope>NUCLEOTIDE SEQUENCE</scope>
    <source>
        <strain evidence="1">7032989</strain>
    </source>
</reference>
<sequence length="106" mass="11169">MGIAGAVNVLNPAAGRGTAVVVVGFAVPHAACVGKQAQADGARVFRAGHREEQLGGDVGFFVAAVADFFAVFVIDFSDQVCRFRNLVPNPGRRRRSFQEGISLVLP</sequence>
<gene>
    <name evidence="1" type="ORF">BN1095_6890001</name>
</gene>
<protein>
    <submittedName>
        <fullName evidence="1">Uncharacterized protein</fullName>
    </submittedName>
</protein>
<proteinExistence type="predicted"/>
<evidence type="ECO:0000313" key="1">
    <source>
        <dbReference type="EMBL" id="CDT73478.1"/>
    </source>
</evidence>
<dbReference type="AlphaFoldDB" id="A0A069B161"/>
<name>A0A069B161_CLODI</name>